<dbReference type="Gene3D" id="1.10.3210.10">
    <property type="entry name" value="Hypothetical protein af1432"/>
    <property type="match status" value="1"/>
</dbReference>
<dbReference type="Pfam" id="PF01966">
    <property type="entry name" value="HD"/>
    <property type="match status" value="1"/>
</dbReference>
<dbReference type="KEGG" id="ccro:CMC5_011360"/>
<organism evidence="2 3">
    <name type="scientific">Chondromyces crocatus</name>
    <dbReference type="NCBI Taxonomy" id="52"/>
    <lineage>
        <taxon>Bacteria</taxon>
        <taxon>Pseudomonadati</taxon>
        <taxon>Myxococcota</taxon>
        <taxon>Polyangia</taxon>
        <taxon>Polyangiales</taxon>
        <taxon>Polyangiaceae</taxon>
        <taxon>Chondromyces</taxon>
    </lineage>
</organism>
<name>A0A0K1E821_CHOCO</name>
<keyword evidence="3" id="KW-1185">Reference proteome</keyword>
<evidence type="ECO:0000313" key="3">
    <source>
        <dbReference type="Proteomes" id="UP000067626"/>
    </source>
</evidence>
<dbReference type="OrthoDB" id="9805698at2"/>
<dbReference type="EMBL" id="CP012159">
    <property type="protein sequence ID" value="AKT37010.1"/>
    <property type="molecule type" value="Genomic_DNA"/>
</dbReference>
<dbReference type="Proteomes" id="UP000067626">
    <property type="component" value="Chromosome"/>
</dbReference>
<dbReference type="STRING" id="52.CMC5_011360"/>
<evidence type="ECO:0000313" key="2">
    <source>
        <dbReference type="EMBL" id="AKT37010.1"/>
    </source>
</evidence>
<sequence>MFQDLLDLLRDLDGVRQDPRWHPEGDALFHSLQVFDHARRETSDRVLWLAALVHDVGKAFAGAEHAEEGAELLSPIICPRAVWLVRHHLHLMRDPGATIRRLKGTKALADLRRLRRWDVAGRSPHATVMAPEEALELLFHGHEGDLHAHSDEVAPCDDLRKEPLA</sequence>
<proteinExistence type="predicted"/>
<feature type="domain" description="HD" evidence="1">
    <location>
        <begin position="30"/>
        <end position="118"/>
    </location>
</feature>
<dbReference type="RefSeq" id="WP_050429438.1">
    <property type="nucleotide sequence ID" value="NZ_CP012159.1"/>
</dbReference>
<reference evidence="2 3" key="1">
    <citation type="submission" date="2015-07" db="EMBL/GenBank/DDBJ databases">
        <title>Genome analysis of myxobacterium Chondromyces crocatus Cm c5 reveals a high potential for natural compound synthesis and the genetic basis for the loss of fruiting body formation.</title>
        <authorList>
            <person name="Zaburannyi N."/>
            <person name="Bunk B."/>
            <person name="Maier J."/>
            <person name="Overmann J."/>
            <person name="Mueller R."/>
        </authorList>
    </citation>
    <scope>NUCLEOTIDE SEQUENCE [LARGE SCALE GENOMIC DNA]</scope>
    <source>
        <strain evidence="2 3">Cm c5</strain>
    </source>
</reference>
<accession>A0A0K1E821</accession>
<gene>
    <name evidence="2" type="ORF">CMC5_011360</name>
</gene>
<protein>
    <recommendedName>
        <fullName evidence="1">HD domain-containing protein</fullName>
    </recommendedName>
</protein>
<evidence type="ECO:0000259" key="1">
    <source>
        <dbReference type="Pfam" id="PF01966"/>
    </source>
</evidence>
<dbReference type="AlphaFoldDB" id="A0A0K1E821"/>
<dbReference type="PATRIC" id="fig|52.7.peg.1212"/>
<dbReference type="InterPro" id="IPR006674">
    <property type="entry name" value="HD_domain"/>
</dbReference>
<dbReference type="SUPFAM" id="SSF109604">
    <property type="entry name" value="HD-domain/PDEase-like"/>
    <property type="match status" value="1"/>
</dbReference>